<evidence type="ECO:0000256" key="1">
    <source>
        <dbReference type="ARBA" id="ARBA00022563"/>
    </source>
</evidence>
<comment type="pathway">
    <text evidence="3">Purine metabolism; IMP biosynthesis via de novo pathway; formate from 10-formyl-5,6,7,8-tetrahydrofolate: step 1/1.</text>
</comment>
<dbReference type="InterPro" id="IPR002912">
    <property type="entry name" value="ACT_dom"/>
</dbReference>
<dbReference type="InterPro" id="IPR004810">
    <property type="entry name" value="PurU"/>
</dbReference>
<dbReference type="EMBL" id="CP000927">
    <property type="protein sequence ID" value="ABZ71488.1"/>
    <property type="molecule type" value="Genomic_DNA"/>
</dbReference>
<keyword evidence="1 3" id="KW-0554">One-carbon metabolism</keyword>
<dbReference type="InterPro" id="IPR045865">
    <property type="entry name" value="ACT-like_dom_sf"/>
</dbReference>
<dbReference type="Gene3D" id="3.40.50.170">
    <property type="entry name" value="Formyl transferase, N-terminal domain"/>
    <property type="match status" value="1"/>
</dbReference>
<evidence type="ECO:0000259" key="5">
    <source>
        <dbReference type="PROSITE" id="PS51671"/>
    </source>
</evidence>
<dbReference type="EC" id="3.5.1.10" evidence="3 4"/>
<dbReference type="Gene3D" id="3.30.70.260">
    <property type="match status" value="1"/>
</dbReference>
<dbReference type="GO" id="GO:0006730">
    <property type="term" value="P:one-carbon metabolic process"/>
    <property type="evidence" value="ECO:0007669"/>
    <property type="project" value="UniProtKB-KW"/>
</dbReference>
<dbReference type="PIRSF" id="PIRSF036480">
    <property type="entry name" value="FormyFH4_hydr"/>
    <property type="match status" value="1"/>
</dbReference>
<accession>B0SV19</accession>
<reference evidence="6" key="1">
    <citation type="submission" date="2008-01" db="EMBL/GenBank/DDBJ databases">
        <title>Complete sequence of chromosome of Caulobacter sp. K31.</title>
        <authorList>
            <consortium name="US DOE Joint Genome Institute"/>
            <person name="Copeland A."/>
            <person name="Lucas S."/>
            <person name="Lapidus A."/>
            <person name="Barry K."/>
            <person name="Glavina del Rio T."/>
            <person name="Dalin E."/>
            <person name="Tice H."/>
            <person name="Pitluck S."/>
            <person name="Bruce D."/>
            <person name="Goodwin L."/>
            <person name="Thompson L.S."/>
            <person name="Brettin T."/>
            <person name="Detter J.C."/>
            <person name="Han C."/>
            <person name="Schmutz J."/>
            <person name="Larimer F."/>
            <person name="Land M."/>
            <person name="Hauser L."/>
            <person name="Kyrpides N."/>
            <person name="Kim E."/>
            <person name="Stephens C."/>
            <person name="Richardson P."/>
        </authorList>
    </citation>
    <scope>NUCLEOTIDE SEQUENCE [LARGE SCALE GENOMIC DNA]</scope>
    <source>
        <strain evidence="6">K31</strain>
    </source>
</reference>
<dbReference type="CDD" id="cd04875">
    <property type="entry name" value="ACT_F4HF-DF"/>
    <property type="match status" value="1"/>
</dbReference>
<feature type="domain" description="ACT" evidence="5">
    <location>
        <begin position="6"/>
        <end position="83"/>
    </location>
</feature>
<gene>
    <name evidence="3" type="primary">purU</name>
    <name evidence="6" type="ordered locus">Caul_2361</name>
</gene>
<dbReference type="UniPathway" id="UPA00074">
    <property type="reaction ID" value="UER00170"/>
</dbReference>
<dbReference type="eggNOG" id="COG0788">
    <property type="taxonomic scope" value="Bacteria"/>
</dbReference>
<evidence type="ECO:0000256" key="3">
    <source>
        <dbReference type="HAMAP-Rule" id="MF_01927"/>
    </source>
</evidence>
<dbReference type="Pfam" id="PF01842">
    <property type="entry name" value="ACT"/>
    <property type="match status" value="1"/>
</dbReference>
<dbReference type="PRINTS" id="PR01575">
    <property type="entry name" value="FFH4HYDRLASE"/>
</dbReference>
<dbReference type="InterPro" id="IPR002376">
    <property type="entry name" value="Formyl_transf_N"/>
</dbReference>
<dbReference type="HAMAP" id="MF_01927">
    <property type="entry name" value="PurU"/>
    <property type="match status" value="1"/>
</dbReference>
<organism evidence="6">
    <name type="scientific">Caulobacter sp. (strain K31)</name>
    <dbReference type="NCBI Taxonomy" id="366602"/>
    <lineage>
        <taxon>Bacteria</taxon>
        <taxon>Pseudomonadati</taxon>
        <taxon>Pseudomonadota</taxon>
        <taxon>Alphaproteobacteria</taxon>
        <taxon>Caulobacterales</taxon>
        <taxon>Caulobacteraceae</taxon>
        <taxon>Caulobacter</taxon>
    </lineage>
</organism>
<dbReference type="SUPFAM" id="SSF55021">
    <property type="entry name" value="ACT-like"/>
    <property type="match status" value="1"/>
</dbReference>
<feature type="active site" evidence="3">
    <location>
        <position position="224"/>
    </location>
</feature>
<evidence type="ECO:0000313" key="6">
    <source>
        <dbReference type="EMBL" id="ABZ71488.1"/>
    </source>
</evidence>
<dbReference type="KEGG" id="cak:Caul_2361"/>
<comment type="function">
    <text evidence="3">Catalyzes the hydrolysis of 10-formyltetrahydrofolate (formyl-FH4) to formate and tetrahydrofolate (FH4).</text>
</comment>
<dbReference type="GO" id="GO:0008864">
    <property type="term" value="F:formyltetrahydrofolate deformylase activity"/>
    <property type="evidence" value="ECO:0007669"/>
    <property type="project" value="UniProtKB-UniRule"/>
</dbReference>
<dbReference type="Pfam" id="PF00551">
    <property type="entry name" value="Formyl_trans_N"/>
    <property type="match status" value="1"/>
</dbReference>
<dbReference type="SUPFAM" id="SSF53328">
    <property type="entry name" value="Formyltransferase"/>
    <property type="match status" value="1"/>
</dbReference>
<comment type="similarity">
    <text evidence="3">Belongs to the PurU family.</text>
</comment>
<keyword evidence="3" id="KW-0658">Purine biosynthesis</keyword>
<dbReference type="HOGENOM" id="CLU_038395_3_0_5"/>
<dbReference type="AlphaFoldDB" id="B0SV19"/>
<dbReference type="PANTHER" id="PTHR42706:SF1">
    <property type="entry name" value="FORMYLTETRAHYDROFOLATE DEFORMYLASE 2, MITOCHONDRIAL"/>
    <property type="match status" value="1"/>
</dbReference>
<evidence type="ECO:0000256" key="2">
    <source>
        <dbReference type="ARBA" id="ARBA00022801"/>
    </source>
</evidence>
<dbReference type="InterPro" id="IPR044074">
    <property type="entry name" value="PurU_ACT"/>
</dbReference>
<proteinExistence type="inferred from homology"/>
<dbReference type="OrthoDB" id="9806170at2"/>
<dbReference type="PROSITE" id="PS51671">
    <property type="entry name" value="ACT"/>
    <property type="match status" value="1"/>
</dbReference>
<name>B0SV19_CAUSK</name>
<evidence type="ECO:0000256" key="4">
    <source>
        <dbReference type="NCBIfam" id="TIGR00655"/>
    </source>
</evidence>
<dbReference type="PANTHER" id="PTHR42706">
    <property type="entry name" value="FORMYLTETRAHYDROFOLATE DEFORMYLASE"/>
    <property type="match status" value="1"/>
</dbReference>
<protein>
    <recommendedName>
        <fullName evidence="3 4">Formyltetrahydrofolate deformylase</fullName>
        <ecNumber evidence="3 4">3.5.1.10</ecNumber>
    </recommendedName>
    <alternativeName>
        <fullName evidence="3">Formyl-FH(4) hydrolase</fullName>
    </alternativeName>
</protein>
<dbReference type="InterPro" id="IPR036477">
    <property type="entry name" value="Formyl_transf_N_sf"/>
</dbReference>
<dbReference type="CDD" id="cd08648">
    <property type="entry name" value="FMT_core_Formyl-FH4-Hydrolase_C"/>
    <property type="match status" value="1"/>
</dbReference>
<dbReference type="NCBIfam" id="TIGR00655">
    <property type="entry name" value="PurU"/>
    <property type="match status" value="1"/>
</dbReference>
<keyword evidence="2 3" id="KW-0378">Hydrolase</keyword>
<sequence length="279" mass="30740">MSSHLILRFLAPDRPGIIAHVAGLVAGHGGDIRAAEVYGDDETNGFFCRMAITSAIGPTALAEALEPMARHFGLEWEIRDLAQKVRVLIAVSKLGHCLVDLIHKTEIGQLPIDIVGVVSNHETWRRTVEWHGLAFHHVPTTDGKAAQEARFLSVIEDTGAQLTVLARYMQVLSDDFSSRLEGRCINIHHSFLPSFKGAKPYHQAHARGVKIIGATAHFVTADLDEGPIIEQDVRRVSHATTADEMVAIGRETEASVLSRAVRWYAEHRIFKNGDKTVIL</sequence>
<dbReference type="GO" id="GO:0006189">
    <property type="term" value="P:'de novo' IMP biosynthetic process"/>
    <property type="evidence" value="ECO:0007669"/>
    <property type="project" value="UniProtKB-UniRule"/>
</dbReference>
<dbReference type="NCBIfam" id="NF004684">
    <property type="entry name" value="PRK06027.1"/>
    <property type="match status" value="1"/>
</dbReference>
<dbReference type="InterPro" id="IPR041729">
    <property type="entry name" value="Formyl-FH4-Hydrolase_C"/>
</dbReference>
<comment type="catalytic activity">
    <reaction evidence="3">
        <text>(6R)-10-formyltetrahydrofolate + H2O = (6S)-5,6,7,8-tetrahydrofolate + formate + H(+)</text>
        <dbReference type="Rhea" id="RHEA:19833"/>
        <dbReference type="ChEBI" id="CHEBI:15377"/>
        <dbReference type="ChEBI" id="CHEBI:15378"/>
        <dbReference type="ChEBI" id="CHEBI:15740"/>
        <dbReference type="ChEBI" id="CHEBI:57453"/>
        <dbReference type="ChEBI" id="CHEBI:195366"/>
        <dbReference type="EC" id="3.5.1.10"/>
    </reaction>
</comment>
<dbReference type="STRING" id="366602.Caul_2361"/>